<dbReference type="GO" id="GO:0005975">
    <property type="term" value="P:carbohydrate metabolic process"/>
    <property type="evidence" value="ECO:0007669"/>
    <property type="project" value="InterPro"/>
</dbReference>
<evidence type="ECO:0000259" key="4">
    <source>
        <dbReference type="Pfam" id="PF01210"/>
    </source>
</evidence>
<evidence type="ECO:0000313" key="7">
    <source>
        <dbReference type="EMBL" id="CAB4629320.1"/>
    </source>
</evidence>
<protein>
    <submittedName>
        <fullName evidence="6">Unannotated protein</fullName>
    </submittedName>
</protein>
<dbReference type="EMBL" id="CAEZSZ010000054">
    <property type="protein sequence ID" value="CAB4555340.1"/>
    <property type="molecule type" value="Genomic_DNA"/>
</dbReference>
<dbReference type="InterPro" id="IPR008927">
    <property type="entry name" value="6-PGluconate_DH-like_C_sf"/>
</dbReference>
<dbReference type="HAMAP" id="MF_00394">
    <property type="entry name" value="NAD_Glyc3P_dehydrog"/>
    <property type="match status" value="1"/>
</dbReference>
<feature type="domain" description="Glycerol-3-phosphate dehydrogenase NAD-dependent N-terminal" evidence="4">
    <location>
        <begin position="3"/>
        <end position="160"/>
    </location>
</feature>
<dbReference type="AlphaFoldDB" id="A0A6J6CUU4"/>
<dbReference type="InterPro" id="IPR013328">
    <property type="entry name" value="6PGD_dom2"/>
</dbReference>
<dbReference type="InterPro" id="IPR006168">
    <property type="entry name" value="G3P_DH_NAD-dep"/>
</dbReference>
<dbReference type="Gene3D" id="3.40.50.720">
    <property type="entry name" value="NAD(P)-binding Rossmann-like Domain"/>
    <property type="match status" value="1"/>
</dbReference>
<sequence length="334" mass="35387">MSKIAVIGAGSWGTTFAKVLSDNPDNQVTLWARREEIAAEINSDHRNGDYLPGIVLPNSLKASSDISKVLSGAEQVYISVPSQALRENLSLWGSQIDPQAIVVSLMKGVEQNTGLRMSEVIAEVLEIDAEKIVVVSGPNLSLEIAAEQPTASVASSEGKEARLAVAQAASNNYFTVFTNKDVIGTEFGGILKNLIAVAIGIVNGVGYGENTKASIMTRGLSELTRFAVAYGAKKKTMVGLAGLGDLIATSESPLSRNHKAGEMLGKGYTLREVQKRMSQTAEGLASVAPILQLAAAKGVRMPIVEQVQLVLEGKMNPRDIAPHLTHEKDGPLGE</sequence>
<dbReference type="PANTHER" id="PTHR11728:SF1">
    <property type="entry name" value="GLYCEROL-3-PHOSPHATE DEHYDROGENASE [NAD(+)] 2, CHLOROPLASTIC"/>
    <property type="match status" value="1"/>
</dbReference>
<dbReference type="PRINTS" id="PR00077">
    <property type="entry name" value="GPDHDRGNASE"/>
</dbReference>
<evidence type="ECO:0000259" key="5">
    <source>
        <dbReference type="Pfam" id="PF07479"/>
    </source>
</evidence>
<keyword evidence="2" id="KW-0560">Oxidoreductase</keyword>
<evidence type="ECO:0000256" key="3">
    <source>
        <dbReference type="ARBA" id="ARBA00023027"/>
    </source>
</evidence>
<organism evidence="6">
    <name type="scientific">freshwater metagenome</name>
    <dbReference type="NCBI Taxonomy" id="449393"/>
    <lineage>
        <taxon>unclassified sequences</taxon>
        <taxon>metagenomes</taxon>
        <taxon>ecological metagenomes</taxon>
    </lineage>
</organism>
<comment type="similarity">
    <text evidence="1">Belongs to the NAD-dependent glycerol-3-phosphate dehydrogenase family.</text>
</comment>
<dbReference type="Pfam" id="PF07479">
    <property type="entry name" value="NAD_Gly3P_dh_C"/>
    <property type="match status" value="1"/>
</dbReference>
<reference evidence="6" key="1">
    <citation type="submission" date="2020-05" db="EMBL/GenBank/DDBJ databases">
        <authorList>
            <person name="Chiriac C."/>
            <person name="Salcher M."/>
            <person name="Ghai R."/>
            <person name="Kavagutti S V."/>
        </authorList>
    </citation>
    <scope>NUCLEOTIDE SEQUENCE</scope>
</reference>
<evidence type="ECO:0000313" key="6">
    <source>
        <dbReference type="EMBL" id="CAB4555340.1"/>
    </source>
</evidence>
<dbReference type="SUPFAM" id="SSF51735">
    <property type="entry name" value="NAD(P)-binding Rossmann-fold domains"/>
    <property type="match status" value="1"/>
</dbReference>
<dbReference type="FunFam" id="1.10.1040.10:FF:000001">
    <property type="entry name" value="Glycerol-3-phosphate dehydrogenase [NAD(P)+]"/>
    <property type="match status" value="1"/>
</dbReference>
<dbReference type="NCBIfam" id="NF000940">
    <property type="entry name" value="PRK00094.1-2"/>
    <property type="match status" value="1"/>
</dbReference>
<dbReference type="Gene3D" id="1.10.1040.10">
    <property type="entry name" value="N-(1-d-carboxylethyl)-l-norvaline Dehydrogenase, domain 2"/>
    <property type="match status" value="1"/>
</dbReference>
<keyword evidence="3" id="KW-0520">NAD</keyword>
<dbReference type="EMBL" id="CAEZVO010000021">
    <property type="protein sequence ID" value="CAB4629320.1"/>
    <property type="molecule type" value="Genomic_DNA"/>
</dbReference>
<name>A0A6J6CUU4_9ZZZZ</name>
<dbReference type="FunFam" id="3.40.50.720:FF:000019">
    <property type="entry name" value="Glycerol-3-phosphate dehydrogenase [NAD(P)+]"/>
    <property type="match status" value="1"/>
</dbReference>
<dbReference type="NCBIfam" id="NF000942">
    <property type="entry name" value="PRK00094.1-4"/>
    <property type="match status" value="1"/>
</dbReference>
<accession>A0A6J6CUU4</accession>
<dbReference type="PROSITE" id="PS00957">
    <property type="entry name" value="NAD_G3PDH"/>
    <property type="match status" value="1"/>
</dbReference>
<dbReference type="InterPro" id="IPR011128">
    <property type="entry name" value="G3P_DH_NAD-dep_N"/>
</dbReference>
<proteinExistence type="inferred from homology"/>
<dbReference type="InterPro" id="IPR036291">
    <property type="entry name" value="NAD(P)-bd_dom_sf"/>
</dbReference>
<evidence type="ECO:0000256" key="2">
    <source>
        <dbReference type="ARBA" id="ARBA00023002"/>
    </source>
</evidence>
<dbReference type="SUPFAM" id="SSF48179">
    <property type="entry name" value="6-phosphogluconate dehydrogenase C-terminal domain-like"/>
    <property type="match status" value="1"/>
</dbReference>
<dbReference type="InterPro" id="IPR006109">
    <property type="entry name" value="G3P_DH_NAD-dep_C"/>
</dbReference>
<evidence type="ECO:0000256" key="1">
    <source>
        <dbReference type="ARBA" id="ARBA00011009"/>
    </source>
</evidence>
<dbReference type="GO" id="GO:0005829">
    <property type="term" value="C:cytosol"/>
    <property type="evidence" value="ECO:0007669"/>
    <property type="project" value="TreeGrafter"/>
</dbReference>
<dbReference type="PANTHER" id="PTHR11728">
    <property type="entry name" value="GLYCEROL-3-PHOSPHATE DEHYDROGENASE"/>
    <property type="match status" value="1"/>
</dbReference>
<dbReference type="GO" id="GO:0046168">
    <property type="term" value="P:glycerol-3-phosphate catabolic process"/>
    <property type="evidence" value="ECO:0007669"/>
    <property type="project" value="InterPro"/>
</dbReference>
<feature type="domain" description="Glycerol-3-phosphate dehydrogenase NAD-dependent C-terminal" evidence="5">
    <location>
        <begin position="181"/>
        <end position="320"/>
    </location>
</feature>
<dbReference type="GO" id="GO:0047952">
    <property type="term" value="F:glycerol-3-phosphate dehydrogenase [NAD(P)+] activity"/>
    <property type="evidence" value="ECO:0007669"/>
    <property type="project" value="TreeGrafter"/>
</dbReference>
<dbReference type="Pfam" id="PF01210">
    <property type="entry name" value="NAD_Gly3P_dh_N"/>
    <property type="match status" value="1"/>
</dbReference>
<dbReference type="GO" id="GO:0051287">
    <property type="term" value="F:NAD binding"/>
    <property type="evidence" value="ECO:0007669"/>
    <property type="project" value="InterPro"/>
</dbReference>
<dbReference type="PIRSF" id="PIRSF000114">
    <property type="entry name" value="Glycerol-3-P_dh"/>
    <property type="match status" value="1"/>
</dbReference>
<gene>
    <name evidence="6" type="ORF">UFOPK1561_00563</name>
    <name evidence="7" type="ORF">UFOPK2044_00264</name>
</gene>